<protein>
    <recommendedName>
        <fullName evidence="2">Protein kinase domain-containing protein</fullName>
    </recommendedName>
</protein>
<dbReference type="Gene3D" id="1.10.510.10">
    <property type="entry name" value="Transferase(Phosphotransferase) domain 1"/>
    <property type="match status" value="1"/>
</dbReference>
<dbReference type="PROSITE" id="PS50011">
    <property type="entry name" value="PROTEIN_KINASE_DOM"/>
    <property type="match status" value="1"/>
</dbReference>
<evidence type="ECO:0000313" key="3">
    <source>
        <dbReference type="EMBL" id="GBG68084.1"/>
    </source>
</evidence>
<dbReference type="Proteomes" id="UP000265515">
    <property type="component" value="Unassembled WGS sequence"/>
</dbReference>
<comment type="caution">
    <text evidence="3">The sequence shown here is derived from an EMBL/GenBank/DDBJ whole genome shotgun (WGS) entry which is preliminary data.</text>
</comment>
<dbReference type="InterPro" id="IPR051348">
    <property type="entry name" value="U-box_ubiquitin_ligases"/>
</dbReference>
<keyword evidence="1" id="KW-0833">Ubl conjugation pathway</keyword>
<organism evidence="3 4">
    <name type="scientific">Chara braunii</name>
    <name type="common">Braun's stonewort</name>
    <dbReference type="NCBI Taxonomy" id="69332"/>
    <lineage>
        <taxon>Eukaryota</taxon>
        <taxon>Viridiplantae</taxon>
        <taxon>Streptophyta</taxon>
        <taxon>Charophyceae</taxon>
        <taxon>Charales</taxon>
        <taxon>Characeae</taxon>
        <taxon>Chara</taxon>
    </lineage>
</organism>
<dbReference type="InterPro" id="IPR001245">
    <property type="entry name" value="Ser-Thr/Tyr_kinase_cat_dom"/>
</dbReference>
<dbReference type="InterPro" id="IPR011009">
    <property type="entry name" value="Kinase-like_dom_sf"/>
</dbReference>
<reference evidence="3 4" key="1">
    <citation type="journal article" date="2018" name="Cell">
        <title>The Chara Genome: Secondary Complexity and Implications for Plant Terrestrialization.</title>
        <authorList>
            <person name="Nishiyama T."/>
            <person name="Sakayama H."/>
            <person name="Vries J.D."/>
            <person name="Buschmann H."/>
            <person name="Saint-Marcoux D."/>
            <person name="Ullrich K.K."/>
            <person name="Haas F.B."/>
            <person name="Vanderstraeten L."/>
            <person name="Becker D."/>
            <person name="Lang D."/>
            <person name="Vosolsobe S."/>
            <person name="Rombauts S."/>
            <person name="Wilhelmsson P.K.I."/>
            <person name="Janitza P."/>
            <person name="Kern R."/>
            <person name="Heyl A."/>
            <person name="Rumpler F."/>
            <person name="Villalobos L.I.A.C."/>
            <person name="Clay J.M."/>
            <person name="Skokan R."/>
            <person name="Toyoda A."/>
            <person name="Suzuki Y."/>
            <person name="Kagoshima H."/>
            <person name="Schijlen E."/>
            <person name="Tajeshwar N."/>
            <person name="Catarino B."/>
            <person name="Hetherington A.J."/>
            <person name="Saltykova A."/>
            <person name="Bonnot C."/>
            <person name="Breuninger H."/>
            <person name="Symeonidi A."/>
            <person name="Radhakrishnan G.V."/>
            <person name="Van Nieuwerburgh F."/>
            <person name="Deforce D."/>
            <person name="Chang C."/>
            <person name="Karol K.G."/>
            <person name="Hedrich R."/>
            <person name="Ulvskov P."/>
            <person name="Glockner G."/>
            <person name="Delwiche C.F."/>
            <person name="Petrasek J."/>
            <person name="Van de Peer Y."/>
            <person name="Friml J."/>
            <person name="Beilby M."/>
            <person name="Dolan L."/>
            <person name="Kohara Y."/>
            <person name="Sugano S."/>
            <person name="Fujiyama A."/>
            <person name="Delaux P.-M."/>
            <person name="Quint M."/>
            <person name="TheiBen G."/>
            <person name="Hagemann M."/>
            <person name="Harholt J."/>
            <person name="Dunand C."/>
            <person name="Zachgo S."/>
            <person name="Langdale J."/>
            <person name="Maumus F."/>
            <person name="Straeten D.V.D."/>
            <person name="Gould S.B."/>
            <person name="Rensing S.A."/>
        </authorList>
    </citation>
    <scope>NUCLEOTIDE SEQUENCE [LARGE SCALE GENOMIC DNA]</scope>
    <source>
        <strain evidence="3 4">S276</strain>
    </source>
</reference>
<keyword evidence="4" id="KW-1185">Reference proteome</keyword>
<dbReference type="Gramene" id="GBG68084">
    <property type="protein sequence ID" value="GBG68084"/>
    <property type="gene ID" value="CBR_g1205"/>
</dbReference>
<dbReference type="GO" id="GO:0004672">
    <property type="term" value="F:protein kinase activity"/>
    <property type="evidence" value="ECO:0007669"/>
    <property type="project" value="InterPro"/>
</dbReference>
<dbReference type="OrthoDB" id="4062651at2759"/>
<proteinExistence type="predicted"/>
<evidence type="ECO:0000256" key="1">
    <source>
        <dbReference type="ARBA" id="ARBA00022786"/>
    </source>
</evidence>
<sequence length="260" mass="28407">MIEHTELKNKVVDKLRILQHPNLMGLLGVCYEESCLVYEDMANGSLKQWISGGENGENQRRGFLPWYVRLRVMAEIARAVSFLHLNQLAIGDPIIHGAIKPANVLLDHNCVAKLCGVDRALLLSQQLYGGQTADDSFRDFLGSNSQYTALECLRSGVCNEKTDIYALGVTLLEVLTGKFRNALGIMEDAMEDGAAFENALDPNAGCWDVDLAREVAGLGLRCASLDKRNRPDMMTPDIGIVATLDRIVGKVELAAAGEDG</sequence>
<dbReference type="Pfam" id="PF07714">
    <property type="entry name" value="PK_Tyr_Ser-Thr"/>
    <property type="match status" value="1"/>
</dbReference>
<dbReference type="GO" id="GO:0005524">
    <property type="term" value="F:ATP binding"/>
    <property type="evidence" value="ECO:0007669"/>
    <property type="project" value="InterPro"/>
</dbReference>
<dbReference type="PANTHER" id="PTHR45647">
    <property type="entry name" value="OS02G0152300 PROTEIN"/>
    <property type="match status" value="1"/>
</dbReference>
<name>A0A388KDE8_CHABU</name>
<gene>
    <name evidence="3" type="ORF">CBR_g1205</name>
</gene>
<dbReference type="SUPFAM" id="SSF56112">
    <property type="entry name" value="Protein kinase-like (PK-like)"/>
    <property type="match status" value="1"/>
</dbReference>
<accession>A0A388KDE8</accession>
<evidence type="ECO:0000259" key="2">
    <source>
        <dbReference type="PROSITE" id="PS50011"/>
    </source>
</evidence>
<dbReference type="InterPro" id="IPR000719">
    <property type="entry name" value="Prot_kinase_dom"/>
</dbReference>
<dbReference type="PANTHER" id="PTHR45647:SF139">
    <property type="entry name" value="OS02G0152300 PROTEIN"/>
    <property type="match status" value="1"/>
</dbReference>
<feature type="domain" description="Protein kinase" evidence="2">
    <location>
        <begin position="1"/>
        <end position="244"/>
    </location>
</feature>
<dbReference type="AlphaFoldDB" id="A0A388KDE8"/>
<dbReference type="EMBL" id="BFEA01000095">
    <property type="protein sequence ID" value="GBG68084.1"/>
    <property type="molecule type" value="Genomic_DNA"/>
</dbReference>
<evidence type="ECO:0000313" key="4">
    <source>
        <dbReference type="Proteomes" id="UP000265515"/>
    </source>
</evidence>